<evidence type="ECO:0000313" key="2">
    <source>
        <dbReference type="Ensembl" id="ENSMFAP00000061845.1"/>
    </source>
</evidence>
<accession>A0A7N9DBZ3</accession>
<evidence type="ECO:0000256" key="1">
    <source>
        <dbReference type="SAM" id="MobiDB-lite"/>
    </source>
</evidence>
<keyword evidence="3" id="KW-1185">Reference proteome</keyword>
<reference evidence="2" key="2">
    <citation type="submission" date="2025-08" db="UniProtKB">
        <authorList>
            <consortium name="Ensembl"/>
        </authorList>
    </citation>
    <scope>IDENTIFICATION</scope>
</reference>
<organism evidence="2 3">
    <name type="scientific">Macaca fascicularis</name>
    <name type="common">Crab-eating macaque</name>
    <name type="synonym">Cynomolgus monkey</name>
    <dbReference type="NCBI Taxonomy" id="9541"/>
    <lineage>
        <taxon>Eukaryota</taxon>
        <taxon>Metazoa</taxon>
        <taxon>Chordata</taxon>
        <taxon>Craniata</taxon>
        <taxon>Vertebrata</taxon>
        <taxon>Euteleostomi</taxon>
        <taxon>Mammalia</taxon>
        <taxon>Eutheria</taxon>
        <taxon>Euarchontoglires</taxon>
        <taxon>Primates</taxon>
        <taxon>Haplorrhini</taxon>
        <taxon>Catarrhini</taxon>
        <taxon>Cercopithecidae</taxon>
        <taxon>Cercopithecinae</taxon>
        <taxon>Macaca</taxon>
    </lineage>
</organism>
<proteinExistence type="predicted"/>
<dbReference type="GeneTree" id="ENSGT00940000153097"/>
<dbReference type="Ensembl" id="ENSMFAT00000076114.1">
    <property type="protein sequence ID" value="ENSMFAP00000061845.1"/>
    <property type="gene ID" value="ENSMFAG00000063312.1"/>
</dbReference>
<reference evidence="2 3" key="1">
    <citation type="submission" date="2013-03" db="EMBL/GenBank/DDBJ databases">
        <authorList>
            <person name="Warren W."/>
            <person name="Wilson R.K."/>
        </authorList>
    </citation>
    <scope>NUCLEOTIDE SEQUENCE</scope>
</reference>
<dbReference type="AlphaFoldDB" id="A0A7N9DBZ3"/>
<reference evidence="2" key="3">
    <citation type="submission" date="2025-09" db="UniProtKB">
        <authorList>
            <consortium name="Ensembl"/>
        </authorList>
    </citation>
    <scope>IDENTIFICATION</scope>
</reference>
<evidence type="ECO:0000313" key="3">
    <source>
        <dbReference type="Proteomes" id="UP000233100"/>
    </source>
</evidence>
<dbReference type="Proteomes" id="UP000233100">
    <property type="component" value="Chromosome X"/>
</dbReference>
<name>A0A7N9DBZ3_MACFA</name>
<sequence>MSGMEGSWRPGTLRASDCSPEIHTHRASPRSAVMESPKKRNQQLKVGILHLFRRQKKIRIELRSKCVTWKVICKSCVSQRPGLNLDLGAGVKVKIIPKEEHCKMPETGMLSNKMQSYVRSHLH</sequence>
<feature type="region of interest" description="Disordered" evidence="1">
    <location>
        <begin position="1"/>
        <end position="40"/>
    </location>
</feature>
<protein>
    <submittedName>
        <fullName evidence="2">Uncharacterized protein</fullName>
    </submittedName>
</protein>